<keyword evidence="5" id="KW-0564">Palmitate</keyword>
<evidence type="ECO:0000256" key="4">
    <source>
        <dbReference type="ARBA" id="ARBA00023136"/>
    </source>
</evidence>
<evidence type="ECO:0000313" key="9">
    <source>
        <dbReference type="EMBL" id="SEF67426.1"/>
    </source>
</evidence>
<evidence type="ECO:0000313" key="10">
    <source>
        <dbReference type="Proteomes" id="UP000236725"/>
    </source>
</evidence>
<keyword evidence="4" id="KW-0472">Membrane</keyword>
<protein>
    <submittedName>
        <fullName evidence="9">Fimbrillin-A associated anchor protein Mfa1 and Mfa2</fullName>
    </submittedName>
</protein>
<evidence type="ECO:0000256" key="1">
    <source>
        <dbReference type="ARBA" id="ARBA00004442"/>
    </source>
</evidence>
<evidence type="ECO:0000256" key="8">
    <source>
        <dbReference type="SAM" id="SignalP"/>
    </source>
</evidence>
<evidence type="ECO:0000256" key="6">
    <source>
        <dbReference type="ARBA" id="ARBA00023237"/>
    </source>
</evidence>
<reference evidence="9 10" key="1">
    <citation type="submission" date="2016-10" db="EMBL/GenBank/DDBJ databases">
        <authorList>
            <person name="Varghese N."/>
            <person name="Submissions S."/>
        </authorList>
    </citation>
    <scope>NUCLEOTIDE SEQUENCE [LARGE SCALE GENOMIC DNA]</scope>
    <source>
        <strain evidence="9 10">DSM 29073</strain>
    </source>
</reference>
<evidence type="ECO:0000256" key="5">
    <source>
        <dbReference type="ARBA" id="ARBA00023139"/>
    </source>
</evidence>
<dbReference type="RefSeq" id="WP_103982765.1">
    <property type="nucleotide sequence ID" value="NZ_FNVS01000004.1"/>
</dbReference>
<evidence type="ECO:0000256" key="7">
    <source>
        <dbReference type="ARBA" id="ARBA00023288"/>
    </source>
</evidence>
<evidence type="ECO:0000256" key="2">
    <source>
        <dbReference type="ARBA" id="ARBA00007248"/>
    </source>
</evidence>
<evidence type="ECO:0000256" key="3">
    <source>
        <dbReference type="ARBA" id="ARBA00022729"/>
    </source>
</evidence>
<feature type="signal peptide" evidence="8">
    <location>
        <begin position="1"/>
        <end position="22"/>
    </location>
</feature>
<keyword evidence="10" id="KW-1185">Reference proteome</keyword>
<comment type="caution">
    <text evidence="9">The sequence shown here is derived from an EMBL/GenBank/DDBJ whole genome shotgun (WGS) entry which is preliminary data.</text>
</comment>
<dbReference type="PROSITE" id="PS51257">
    <property type="entry name" value="PROKAR_LIPOPROTEIN"/>
    <property type="match status" value="1"/>
</dbReference>
<feature type="chain" id="PRO_5034183043" evidence="8">
    <location>
        <begin position="23"/>
        <end position="320"/>
    </location>
</feature>
<keyword evidence="3 8" id="KW-0732">Signal</keyword>
<gene>
    <name evidence="9" type="ORF">SAMN05444001_104145</name>
</gene>
<dbReference type="GO" id="GO:0009279">
    <property type="term" value="C:cell outer membrane"/>
    <property type="evidence" value="ECO:0007669"/>
    <property type="project" value="UniProtKB-SubCell"/>
</dbReference>
<comment type="subcellular location">
    <subcellularLocation>
        <location evidence="1">Cell outer membrane</location>
    </subcellularLocation>
</comment>
<dbReference type="EMBL" id="FNVS01000004">
    <property type="protein sequence ID" value="SEF67426.1"/>
    <property type="molecule type" value="Genomic_DNA"/>
</dbReference>
<keyword evidence="6" id="KW-0998">Cell outer membrane</keyword>
<dbReference type="Proteomes" id="UP000236725">
    <property type="component" value="Unassembled WGS sequence"/>
</dbReference>
<name>A0A8G2BVJ2_9BACT</name>
<accession>A0A8G2BVJ2</accession>
<dbReference type="Gene3D" id="2.60.40.2100">
    <property type="match status" value="1"/>
</dbReference>
<comment type="similarity">
    <text evidence="2">Belongs to the bacteroidetes fimbrillin superfamily. FimB/Mfa2 family.</text>
</comment>
<dbReference type="AlphaFoldDB" id="A0A8G2BVJ2"/>
<proteinExistence type="inferred from homology"/>
<sequence>MKYISVINRRLLFAFCISILLAGCSIYDDLDPCPGYKLTLKVVNAEGDDITEAVPGDVPNASLFIFDEKGNYLETRTLDQDFIAGRREIVLNGYSADAKLTVVAWGNIDDADKTTVTKSLKTAVDLKVTINRTTDPEDASKTDMATSADDLYFGSLEVIRASVGDGITVNDTIVVRPRTGEIHIETEGLQYAINARTLKADDPMCNFYLNRTLDSYNYKGETIGDSVYYNPAGDWGTSTIGKEWYTPKNHRLCPGEKMDVTLNLNKQLLGRKESDQIDDPITVEPGQLKYVLIQFGEDGLISGVKVSVRPWGVVKEEHEL</sequence>
<dbReference type="InterPro" id="IPR014941">
    <property type="entry name" value="FimB/Mfa2/Mfa3"/>
</dbReference>
<keyword evidence="7" id="KW-0449">Lipoprotein</keyword>
<organism evidence="9 10">
    <name type="scientific">Parabacteroides chinchillae</name>
    <dbReference type="NCBI Taxonomy" id="871327"/>
    <lineage>
        <taxon>Bacteria</taxon>
        <taxon>Pseudomonadati</taxon>
        <taxon>Bacteroidota</taxon>
        <taxon>Bacteroidia</taxon>
        <taxon>Bacteroidales</taxon>
        <taxon>Tannerellaceae</taxon>
        <taxon>Parabacteroides</taxon>
    </lineage>
</organism>
<dbReference type="Pfam" id="PF08842">
    <property type="entry name" value="Mfa2"/>
    <property type="match status" value="1"/>
</dbReference>